<dbReference type="Gene3D" id="3.90.79.10">
    <property type="entry name" value="Nucleoside Triphosphate Pyrophosphohydrolase"/>
    <property type="match status" value="1"/>
</dbReference>
<keyword evidence="7" id="KW-1185">Reference proteome</keyword>
<evidence type="ECO:0000256" key="4">
    <source>
        <dbReference type="RuleBase" id="RU364043"/>
    </source>
</evidence>
<evidence type="ECO:0000313" key="7">
    <source>
        <dbReference type="Proteomes" id="UP000630528"/>
    </source>
</evidence>
<sequence length="173" mass="19443">MDQRWRPSVTVAAVIERDGRFLMIEEETSEGLRINNPAGHLDPGETPAEGCAREALEETAWHFRPTQLLGVYISRFQRATTGEDITYLRFAFTGELGAEEKGRPLDHGIVRTLWMTPEELRATAARHRSPLVLRCLEDYLAGVRYPLEAIHSDPSIRGPGWERDSEGGDGEGR</sequence>
<dbReference type="EMBL" id="JAEPWM010000001">
    <property type="protein sequence ID" value="MBK6005461.1"/>
    <property type="molecule type" value="Genomic_DNA"/>
</dbReference>
<keyword evidence="4" id="KW-0460">Magnesium</keyword>
<dbReference type="SUPFAM" id="SSF55811">
    <property type="entry name" value="Nudix"/>
    <property type="match status" value="1"/>
</dbReference>
<keyword evidence="4 6" id="KW-0378">Hydrolase</keyword>
<evidence type="ECO:0000256" key="2">
    <source>
        <dbReference type="ARBA" id="ARBA00011245"/>
    </source>
</evidence>
<dbReference type="PROSITE" id="PS51462">
    <property type="entry name" value="NUDIX"/>
    <property type="match status" value="1"/>
</dbReference>
<reference evidence="6" key="2">
    <citation type="submission" date="2021-01" db="EMBL/GenBank/DDBJ databases">
        <authorList>
            <person name="Kang M."/>
        </authorList>
    </citation>
    <scope>NUCLEOTIDE SEQUENCE</scope>
    <source>
        <strain evidence="6">KACC 17527</strain>
    </source>
</reference>
<reference evidence="6" key="1">
    <citation type="journal article" date="2012" name="J. Microbiol. Biotechnol.">
        <title>Ramlibacter ginsenosidimutans sp. nov., with ginsenoside-converting activity.</title>
        <authorList>
            <person name="Wang L."/>
            <person name="An D.S."/>
            <person name="Kim S.G."/>
            <person name="Jin F.X."/>
            <person name="Kim S.C."/>
            <person name="Lee S.T."/>
            <person name="Im W.T."/>
        </authorList>
    </citation>
    <scope>NUCLEOTIDE SEQUENCE</scope>
    <source>
        <strain evidence="6">KACC 17527</strain>
    </source>
</reference>
<dbReference type="CDD" id="cd03675">
    <property type="entry name" value="NUDIX_Hydrolase"/>
    <property type="match status" value="1"/>
</dbReference>
<evidence type="ECO:0000259" key="5">
    <source>
        <dbReference type="PROSITE" id="PS51462"/>
    </source>
</evidence>
<protein>
    <recommendedName>
        <fullName evidence="3 4">Phosphatase NudJ</fullName>
        <ecNumber evidence="4">3.6.1.-</ecNumber>
    </recommendedName>
</protein>
<dbReference type="AlphaFoldDB" id="A0A934TR85"/>
<dbReference type="Pfam" id="PF00293">
    <property type="entry name" value="NUDIX"/>
    <property type="match status" value="1"/>
</dbReference>
<name>A0A934TR85_9BURK</name>
<feature type="domain" description="Nudix hydrolase" evidence="5">
    <location>
        <begin position="4"/>
        <end position="137"/>
    </location>
</feature>
<comment type="similarity">
    <text evidence="1 4">Belongs to the Nudix hydrolase family. NudJ subfamily.</text>
</comment>
<dbReference type="PANTHER" id="PTHR43222:SF11">
    <property type="entry name" value="PHOSPHATASE NUDJ"/>
    <property type="match status" value="1"/>
</dbReference>
<comment type="subunit">
    <text evidence="2 4">Monomer.</text>
</comment>
<dbReference type="PANTHER" id="PTHR43222">
    <property type="entry name" value="NUDIX HYDROLASE 23"/>
    <property type="match status" value="1"/>
</dbReference>
<accession>A0A934TR85</accession>
<proteinExistence type="inferred from homology"/>
<dbReference type="InterPro" id="IPR015797">
    <property type="entry name" value="NUDIX_hydrolase-like_dom_sf"/>
</dbReference>
<dbReference type="GO" id="GO:0004787">
    <property type="term" value="F:thiamine diphosphate phosphatase activity"/>
    <property type="evidence" value="ECO:0007669"/>
    <property type="project" value="InterPro"/>
</dbReference>
<comment type="caution">
    <text evidence="6">The sequence shown here is derived from an EMBL/GenBank/DDBJ whole genome shotgun (WGS) entry which is preliminary data.</text>
</comment>
<dbReference type="Proteomes" id="UP000630528">
    <property type="component" value="Unassembled WGS sequence"/>
</dbReference>
<dbReference type="GO" id="GO:0017110">
    <property type="term" value="F:nucleoside diphosphate phosphatase activity"/>
    <property type="evidence" value="ECO:0007669"/>
    <property type="project" value="InterPro"/>
</dbReference>
<dbReference type="InterPro" id="IPR000086">
    <property type="entry name" value="NUDIX_hydrolase_dom"/>
</dbReference>
<dbReference type="RefSeq" id="WP_201166797.1">
    <property type="nucleotide sequence ID" value="NZ_JAEPWM010000001.1"/>
</dbReference>
<dbReference type="InterPro" id="IPR033713">
    <property type="entry name" value="NudJ"/>
</dbReference>
<gene>
    <name evidence="4" type="primary">nudJ</name>
    <name evidence="6" type="ORF">JJB11_05105</name>
</gene>
<dbReference type="GO" id="GO:0017111">
    <property type="term" value="F:ribonucleoside triphosphate phosphatase activity"/>
    <property type="evidence" value="ECO:0007669"/>
    <property type="project" value="InterPro"/>
</dbReference>
<organism evidence="6 7">
    <name type="scientific">Ramlibacter ginsenosidimutans</name>
    <dbReference type="NCBI Taxonomy" id="502333"/>
    <lineage>
        <taxon>Bacteria</taxon>
        <taxon>Pseudomonadati</taxon>
        <taxon>Pseudomonadota</taxon>
        <taxon>Betaproteobacteria</taxon>
        <taxon>Burkholderiales</taxon>
        <taxon>Comamonadaceae</taxon>
        <taxon>Ramlibacter</taxon>
    </lineage>
</organism>
<evidence type="ECO:0000256" key="3">
    <source>
        <dbReference type="ARBA" id="ARBA00015552"/>
    </source>
</evidence>
<dbReference type="EC" id="3.6.1.-" evidence="4"/>
<evidence type="ECO:0000256" key="1">
    <source>
        <dbReference type="ARBA" id="ARBA00007608"/>
    </source>
</evidence>
<evidence type="ECO:0000313" key="6">
    <source>
        <dbReference type="EMBL" id="MBK6005461.1"/>
    </source>
</evidence>
<comment type="cofactor">
    <cofactor evidence="4">
        <name>Mg(2+)</name>
        <dbReference type="ChEBI" id="CHEBI:18420"/>
    </cofactor>
</comment>